<protein>
    <recommendedName>
        <fullName evidence="3">DUF72 domain-containing protein</fullName>
    </recommendedName>
</protein>
<dbReference type="RefSeq" id="WP_196818369.1">
    <property type="nucleotide sequence ID" value="NZ_CP012850.1"/>
</dbReference>
<dbReference type="InterPro" id="IPR002763">
    <property type="entry name" value="DUF72"/>
</dbReference>
<accession>A0A654M932</accession>
<dbReference type="PANTHER" id="PTHR30348:SF4">
    <property type="entry name" value="DUF72 DOMAIN-CONTAINING PROTEIN"/>
    <property type="match status" value="1"/>
</dbReference>
<dbReference type="OrthoDB" id="35747at2157"/>
<reference evidence="2" key="1">
    <citation type="submission" date="2015-10" db="EMBL/GenBank/DDBJ databases">
        <title>Niche specialization of a soil ammonia-oxidizing archaeon, Candidatus Nitrosocosmicus oleophilus.</title>
        <authorList>
            <person name="Jung M.-Y."/>
            <person name="Rhee S.-K."/>
        </authorList>
    </citation>
    <scope>NUCLEOTIDE SEQUENCE [LARGE SCALE GENOMIC DNA]</scope>
    <source>
        <strain evidence="2">MY3</strain>
    </source>
</reference>
<sequence>MCSQFYLGCSGWNYGDIPDKGGWLNVFYPDNKTRKLSYYSQFFNTVEMDATFYKRFYKHMNERLFMGMANATPNEFKISVKVPEIITHEKRLDINKNVVTDLNEFLKKISPLEINRKLGSIIIQLPPSYTINEYNRLEEFLVALRNRSDLKNHDNIALEFRHNSWNTEGVLELLHHFGIASVLTDSPAQENLGFLSNENNLASNKLAVVRLHGRNTTRDHYWYDYLYSEEELIPWVNKINRIKENVETIFVYFNNHYGGKAIVNSLQFKELINNQPLSENEKKILEKARKYLSNTL</sequence>
<gene>
    <name evidence="1" type="ORF">NMY3_01819</name>
</gene>
<organism evidence="1 2">
    <name type="scientific">Candidatus Nitrosocosmicus oleophilus</name>
    <dbReference type="NCBI Taxonomy" id="1353260"/>
    <lineage>
        <taxon>Archaea</taxon>
        <taxon>Nitrososphaerota</taxon>
        <taxon>Nitrososphaeria</taxon>
        <taxon>Nitrososphaerales</taxon>
        <taxon>Nitrososphaeraceae</taxon>
        <taxon>Candidatus Nitrosocosmicus</taxon>
    </lineage>
</organism>
<dbReference type="Pfam" id="PF01904">
    <property type="entry name" value="DUF72"/>
    <property type="match status" value="1"/>
</dbReference>
<dbReference type="EMBL" id="CP012850">
    <property type="protein sequence ID" value="ALI36022.1"/>
    <property type="molecule type" value="Genomic_DNA"/>
</dbReference>
<name>A0A654M932_9ARCH</name>
<proteinExistence type="predicted"/>
<dbReference type="PANTHER" id="PTHR30348">
    <property type="entry name" value="UNCHARACTERIZED PROTEIN YECE"/>
    <property type="match status" value="1"/>
</dbReference>
<dbReference type="SUPFAM" id="SSF117396">
    <property type="entry name" value="TM1631-like"/>
    <property type="match status" value="1"/>
</dbReference>
<keyword evidence="2" id="KW-1185">Reference proteome</keyword>
<dbReference type="InterPro" id="IPR036520">
    <property type="entry name" value="UPF0759_sf"/>
</dbReference>
<evidence type="ECO:0008006" key="3">
    <source>
        <dbReference type="Google" id="ProtNLM"/>
    </source>
</evidence>
<evidence type="ECO:0000313" key="1">
    <source>
        <dbReference type="EMBL" id="ALI36022.1"/>
    </source>
</evidence>
<dbReference type="KEGG" id="taa:NMY3_01819"/>
<dbReference type="Gene3D" id="3.20.20.410">
    <property type="entry name" value="Protein of unknown function UPF0759"/>
    <property type="match status" value="1"/>
</dbReference>
<evidence type="ECO:0000313" key="2">
    <source>
        <dbReference type="Proteomes" id="UP000058925"/>
    </source>
</evidence>
<dbReference type="Proteomes" id="UP000058925">
    <property type="component" value="Chromosome"/>
</dbReference>
<dbReference type="AlphaFoldDB" id="A0A654M932"/>
<dbReference type="GeneID" id="60421815"/>